<comment type="caution">
    <text evidence="1">The sequence shown here is derived from an EMBL/GenBank/DDBJ whole genome shotgun (WGS) entry which is preliminary data.</text>
</comment>
<proteinExistence type="predicted"/>
<dbReference type="Proteomes" id="UP001364890">
    <property type="component" value="Unassembled WGS sequence"/>
</dbReference>
<organism evidence="1 2">
    <name type="scientific">Psychrobacillus mangrovi</name>
    <dbReference type="NCBI Taxonomy" id="3117745"/>
    <lineage>
        <taxon>Bacteria</taxon>
        <taxon>Bacillati</taxon>
        <taxon>Bacillota</taxon>
        <taxon>Bacilli</taxon>
        <taxon>Bacillales</taxon>
        <taxon>Bacillaceae</taxon>
        <taxon>Psychrobacillus</taxon>
    </lineage>
</organism>
<accession>A0ABU8F2B0</accession>
<evidence type="ECO:0000313" key="2">
    <source>
        <dbReference type="Proteomes" id="UP001364890"/>
    </source>
</evidence>
<sequence length="346" mass="39846">MTLIGMLHHRAEPEKVKKAYAYAVVAKAEGVDFFYFTAGNVDIKNEKILGKYYENGKWNEKEYPFPDAIYNASFPLTYKGELAFDYLFKRIPFTSHSIGNKSEVQYRIKKGKEFYHYLIPTMELTNEKDLLDMIEMHNQIIIKPVSGSRGSGILFVEKADGETFKMNDSGKISFFSKQDLIDLVLLKVQEQDYIIQKFISSRIKSGQVFDFRLHVQKNGEGEWVTTSIYPRVGPVGSITSNLGNGGFTAFPDPFLQIEFDNEWFDVKKTLEYFSVSFSKHFDSLYGDFYLDELGIDVGMDENQRIWLFEVNWRPGIPVIFNGELDVAKNTIQYAKFLANNNKNLPS</sequence>
<evidence type="ECO:0000313" key="1">
    <source>
        <dbReference type="EMBL" id="MEI4769154.1"/>
    </source>
</evidence>
<dbReference type="EMBL" id="JBAWSY010000002">
    <property type="protein sequence ID" value="MEI4769154.1"/>
    <property type="molecule type" value="Genomic_DNA"/>
</dbReference>
<gene>
    <name evidence="1" type="ORF">WAX74_05690</name>
</gene>
<dbReference type="InterPro" id="IPR026838">
    <property type="entry name" value="YheC/D"/>
</dbReference>
<dbReference type="InterPro" id="IPR013815">
    <property type="entry name" value="ATP_grasp_subdomain_1"/>
</dbReference>
<reference evidence="1 2" key="1">
    <citation type="submission" date="2024-01" db="EMBL/GenBank/DDBJ databases">
        <title>Seven novel Bacillus-like species.</title>
        <authorList>
            <person name="Liu G."/>
        </authorList>
    </citation>
    <scope>NUCLEOTIDE SEQUENCE [LARGE SCALE GENOMIC DNA]</scope>
    <source>
        <strain evidence="1 2">FJAT-51614</strain>
    </source>
</reference>
<dbReference type="SUPFAM" id="SSF56059">
    <property type="entry name" value="Glutathione synthetase ATP-binding domain-like"/>
    <property type="match status" value="1"/>
</dbReference>
<dbReference type="Pfam" id="PF14398">
    <property type="entry name" value="ATPgrasp_YheCD"/>
    <property type="match status" value="1"/>
</dbReference>
<dbReference type="RefSeq" id="WP_336496696.1">
    <property type="nucleotide sequence ID" value="NZ_JBAWSY010000002.1"/>
</dbReference>
<name>A0ABU8F2B0_9BACI</name>
<dbReference type="Gene3D" id="3.30.1490.20">
    <property type="entry name" value="ATP-grasp fold, A domain"/>
    <property type="match status" value="1"/>
</dbReference>
<keyword evidence="2" id="KW-1185">Reference proteome</keyword>
<protein>
    <submittedName>
        <fullName evidence="1">YheC/YheD family protein</fullName>
    </submittedName>
</protein>